<feature type="domain" description="VWFA" evidence="3">
    <location>
        <begin position="481"/>
        <end position="678"/>
    </location>
</feature>
<dbReference type="Gene3D" id="3.40.50.410">
    <property type="entry name" value="von Willebrand factor, type A domain"/>
    <property type="match status" value="1"/>
</dbReference>
<name>A0ABQ8ZBL3_9EUKA</name>
<reference evidence="4" key="1">
    <citation type="submission" date="2022-08" db="EMBL/GenBank/DDBJ databases">
        <title>Novel sulfate-reducing endosymbionts in the free-living metamonad Anaeramoeba.</title>
        <authorList>
            <person name="Jerlstrom-Hultqvist J."/>
            <person name="Cepicka I."/>
            <person name="Gallot-Lavallee L."/>
            <person name="Salas-Leiva D."/>
            <person name="Curtis B.A."/>
            <person name="Zahonova K."/>
            <person name="Pipaliya S."/>
            <person name="Dacks J."/>
            <person name="Roger A.J."/>
        </authorList>
    </citation>
    <scope>NUCLEOTIDE SEQUENCE</scope>
    <source>
        <strain evidence="4">Schooner1</strain>
    </source>
</reference>
<dbReference type="CDD" id="cd00198">
    <property type="entry name" value="vWFA"/>
    <property type="match status" value="1"/>
</dbReference>
<evidence type="ECO:0000313" key="4">
    <source>
        <dbReference type="EMBL" id="KAJ6254267.1"/>
    </source>
</evidence>
<protein>
    <submittedName>
        <fullName evidence="4">Alpha kinase/elongation factor 2 kinase</fullName>
    </submittedName>
</protein>
<dbReference type="Pfam" id="PF00012">
    <property type="entry name" value="HSP70"/>
    <property type="match status" value="1"/>
</dbReference>
<dbReference type="Proteomes" id="UP001150062">
    <property type="component" value="Unassembled WGS sequence"/>
</dbReference>
<evidence type="ECO:0000256" key="1">
    <source>
        <dbReference type="ARBA" id="ARBA00022741"/>
    </source>
</evidence>
<dbReference type="InterPro" id="IPR013126">
    <property type="entry name" value="Hsp_70_fam"/>
</dbReference>
<dbReference type="Gene3D" id="3.90.640.10">
    <property type="entry name" value="Actin, Chain A, domain 4"/>
    <property type="match status" value="1"/>
</dbReference>
<dbReference type="Pfam" id="PF13519">
    <property type="entry name" value="VWA_2"/>
    <property type="match status" value="1"/>
</dbReference>
<comment type="caution">
    <text evidence="4">The sequence shown here is derived from an EMBL/GenBank/DDBJ whole genome shotgun (WGS) entry which is preliminary data.</text>
</comment>
<dbReference type="SUPFAM" id="SSF53067">
    <property type="entry name" value="Actin-like ATPase domain"/>
    <property type="match status" value="2"/>
</dbReference>
<keyword evidence="4" id="KW-0418">Kinase</keyword>
<dbReference type="EMBL" id="JAOAOG010000025">
    <property type="protein sequence ID" value="KAJ6254267.1"/>
    <property type="molecule type" value="Genomic_DNA"/>
</dbReference>
<accession>A0ABQ8ZBL3</accession>
<organism evidence="4 5">
    <name type="scientific">Anaeramoeba flamelloides</name>
    <dbReference type="NCBI Taxonomy" id="1746091"/>
    <lineage>
        <taxon>Eukaryota</taxon>
        <taxon>Metamonada</taxon>
        <taxon>Anaeramoebidae</taxon>
        <taxon>Anaeramoeba</taxon>
    </lineage>
</organism>
<keyword evidence="4" id="KW-0808">Transferase</keyword>
<gene>
    <name evidence="4" type="ORF">M0813_12586</name>
</gene>
<proteinExistence type="predicted"/>
<dbReference type="SUPFAM" id="SSF53300">
    <property type="entry name" value="vWA-like"/>
    <property type="match status" value="1"/>
</dbReference>
<dbReference type="InterPro" id="IPR036465">
    <property type="entry name" value="vWFA_dom_sf"/>
</dbReference>
<dbReference type="SMART" id="SM00327">
    <property type="entry name" value="VWA"/>
    <property type="match status" value="1"/>
</dbReference>
<dbReference type="Gene3D" id="3.30.420.40">
    <property type="match status" value="2"/>
</dbReference>
<evidence type="ECO:0000313" key="5">
    <source>
        <dbReference type="Proteomes" id="UP001150062"/>
    </source>
</evidence>
<keyword evidence="1" id="KW-0547">Nucleotide-binding</keyword>
<dbReference type="PANTHER" id="PTHR14187">
    <property type="entry name" value="ALPHA KINASE/ELONGATION FACTOR 2 KINASE"/>
    <property type="match status" value="1"/>
</dbReference>
<dbReference type="GO" id="GO:0016301">
    <property type="term" value="F:kinase activity"/>
    <property type="evidence" value="ECO:0007669"/>
    <property type="project" value="UniProtKB-KW"/>
</dbReference>
<dbReference type="PANTHER" id="PTHR14187:SF5">
    <property type="entry name" value="HEAT SHOCK 70 KDA PROTEIN 12A"/>
    <property type="match status" value="1"/>
</dbReference>
<evidence type="ECO:0000256" key="2">
    <source>
        <dbReference type="ARBA" id="ARBA00022840"/>
    </source>
</evidence>
<keyword evidence="2" id="KW-0067">ATP-binding</keyword>
<sequence>MNKDIDLNSIQWVLTVPAIWENQAKEIMRRAFHQAGLISSKNSLNLIFCYEPEAAAIDYFYDHTNKTDFNNKNVLVVDAGGGTIDITLMKPTIVNNKIEEFEVLMIPKGGDFGSIYIDQEFQKFFQSFLNLNDNQFKELKNTCPKGFLKLLNQWSQIKMGIQIQEMTENDSHVIEIPRIMVKYLSKKLQIKDFEALNDQFNQRNRNSGLSEIEWDDDEGCLIIYGDRVKSFFKKPIQRLRNYLNNLKQTSEIFKQTQIVFFTGGFSNNDYFRKSVQKQLGNHYQYILSPYPDKSILIGAVRFGFDPNIVSIRRSQFTYGIMHCPIFNEQIHEQNRKIIIKNGNNQEIEHCQNVFQPYIFKEDLIKLSDPKKAIFTPIKKNAKEMKINILRTNKKWDPKKKSIYLDSQDVQIMGAVTIPIPESNLALNEQKLEISFHFATTEIKIFMKYLPDPTIKKQLTLNYDDIQIHNVFKKKLPFQNPNLHVFLILDTSGSMESEDVQPSNNQDWFQQNQFPNNRYGAVLEAVGEYIIERKKISTNDRMTLIHFDKEARLVFKDKELSTKLVLNSRRPLYGKDTIFINGLKLAIQVLNDTNLQGRIPKMIIFSDGQDWGNKNKLLTFLKCYLNSQLADKELTIDAVLLGPKEHKPYMDEISKIGKGTSHQVIDLEGLVNSFIQLAHN</sequence>
<dbReference type="InterPro" id="IPR002035">
    <property type="entry name" value="VWF_A"/>
</dbReference>
<evidence type="ECO:0000259" key="3">
    <source>
        <dbReference type="SMART" id="SM00327"/>
    </source>
</evidence>
<keyword evidence="5" id="KW-1185">Reference proteome</keyword>
<dbReference type="InterPro" id="IPR043129">
    <property type="entry name" value="ATPase_NBD"/>
</dbReference>